<evidence type="ECO:0000313" key="2">
    <source>
        <dbReference type="Proteomes" id="UP001162483"/>
    </source>
</evidence>
<name>A0ABN9EYW9_9NEOB</name>
<accession>A0ABN9EYW9</accession>
<keyword evidence="2" id="KW-1185">Reference proteome</keyword>
<protein>
    <submittedName>
        <fullName evidence="1">Uncharacterized protein</fullName>
    </submittedName>
</protein>
<proteinExistence type="predicted"/>
<dbReference type="Proteomes" id="UP001162483">
    <property type="component" value="Unassembled WGS sequence"/>
</dbReference>
<evidence type="ECO:0000313" key="1">
    <source>
        <dbReference type="EMBL" id="CAI9589065.1"/>
    </source>
</evidence>
<sequence length="48" mass="5170">MTSALSCDQLCPITADRMALMISATYRCPSMLPVSTHQCHISLLVSAT</sequence>
<dbReference type="EMBL" id="CATNWA010016023">
    <property type="protein sequence ID" value="CAI9589065.1"/>
    <property type="molecule type" value="Genomic_DNA"/>
</dbReference>
<gene>
    <name evidence="1" type="ORF">SPARVUS_LOCUS10837500</name>
</gene>
<comment type="caution">
    <text evidence="1">The sequence shown here is derived from an EMBL/GenBank/DDBJ whole genome shotgun (WGS) entry which is preliminary data.</text>
</comment>
<reference evidence="1" key="1">
    <citation type="submission" date="2023-05" db="EMBL/GenBank/DDBJ databases">
        <authorList>
            <person name="Stuckert A."/>
        </authorList>
    </citation>
    <scope>NUCLEOTIDE SEQUENCE</scope>
</reference>
<organism evidence="1 2">
    <name type="scientific">Staurois parvus</name>
    <dbReference type="NCBI Taxonomy" id="386267"/>
    <lineage>
        <taxon>Eukaryota</taxon>
        <taxon>Metazoa</taxon>
        <taxon>Chordata</taxon>
        <taxon>Craniata</taxon>
        <taxon>Vertebrata</taxon>
        <taxon>Euteleostomi</taxon>
        <taxon>Amphibia</taxon>
        <taxon>Batrachia</taxon>
        <taxon>Anura</taxon>
        <taxon>Neobatrachia</taxon>
        <taxon>Ranoidea</taxon>
        <taxon>Ranidae</taxon>
        <taxon>Staurois</taxon>
    </lineage>
</organism>